<dbReference type="EC" id="3.1.3.48" evidence="2"/>
<sequence>MNEHERWIELNGAVNVRDLGGLPTTDGSITRSGRIFRSDNLQGLTDGDIDRLVGDLKLRNVVDLRSVAEVRLEGPGPLTRVAEVGIHHLSLFPEGGLFTDAGADTVDERTLPRRVGQAEDESADPRVTRFYTGYLRDRPDSILAALRVLAADDGAAVVHCAAGKDRTGVVSALALAVAGAAPEAIVADYVATGVRLEEVLARLRTSETYRADLDAHPADMHQPRAEYMTRFLARLDRRFGGPLGWLTANGWTDGDTRALRARLRD</sequence>
<accession>A0ABV6U127</accession>
<reference evidence="2 3" key="1">
    <citation type="submission" date="2024-09" db="EMBL/GenBank/DDBJ databases">
        <authorList>
            <person name="Sun Q."/>
            <person name="Mori K."/>
        </authorList>
    </citation>
    <scope>NUCLEOTIDE SEQUENCE [LARGE SCALE GENOMIC DNA]</scope>
    <source>
        <strain evidence="2 3">TBRC 1851</strain>
    </source>
</reference>
<dbReference type="InterPro" id="IPR000387">
    <property type="entry name" value="Tyr_Pase_dom"/>
</dbReference>
<organism evidence="2 3">
    <name type="scientific">Sphaerimonospora cavernae</name>
    <dbReference type="NCBI Taxonomy" id="1740611"/>
    <lineage>
        <taxon>Bacteria</taxon>
        <taxon>Bacillati</taxon>
        <taxon>Actinomycetota</taxon>
        <taxon>Actinomycetes</taxon>
        <taxon>Streptosporangiales</taxon>
        <taxon>Streptosporangiaceae</taxon>
        <taxon>Sphaerimonospora</taxon>
    </lineage>
</organism>
<dbReference type="SUPFAM" id="SSF52799">
    <property type="entry name" value="(Phosphotyrosine protein) phosphatases II"/>
    <property type="match status" value="1"/>
</dbReference>
<dbReference type="InterPro" id="IPR026893">
    <property type="entry name" value="Tyr/Ser_Pase_IphP-type"/>
</dbReference>
<feature type="domain" description="Tyrosine specific protein phosphatases" evidence="1">
    <location>
        <begin position="140"/>
        <end position="204"/>
    </location>
</feature>
<dbReference type="Gene3D" id="3.90.190.10">
    <property type="entry name" value="Protein tyrosine phosphatase superfamily"/>
    <property type="match status" value="1"/>
</dbReference>
<dbReference type="InterPro" id="IPR016130">
    <property type="entry name" value="Tyr_Pase_AS"/>
</dbReference>
<dbReference type="InterPro" id="IPR029021">
    <property type="entry name" value="Prot-tyrosine_phosphatase-like"/>
</dbReference>
<dbReference type="RefSeq" id="WP_394299779.1">
    <property type="nucleotide sequence ID" value="NZ_JBHMQT010000005.1"/>
</dbReference>
<evidence type="ECO:0000313" key="3">
    <source>
        <dbReference type="Proteomes" id="UP001589870"/>
    </source>
</evidence>
<proteinExistence type="predicted"/>
<dbReference type="Proteomes" id="UP001589870">
    <property type="component" value="Unassembled WGS sequence"/>
</dbReference>
<protein>
    <submittedName>
        <fullName evidence="2">Tyrosine-protein phosphatase</fullName>
        <ecNumber evidence="2">3.1.3.48</ecNumber>
    </submittedName>
</protein>
<dbReference type="Pfam" id="PF13350">
    <property type="entry name" value="Y_phosphatase3"/>
    <property type="match status" value="1"/>
</dbReference>
<evidence type="ECO:0000313" key="2">
    <source>
        <dbReference type="EMBL" id="MFC0861550.1"/>
    </source>
</evidence>
<dbReference type="PROSITE" id="PS00383">
    <property type="entry name" value="TYR_PHOSPHATASE_1"/>
    <property type="match status" value="1"/>
</dbReference>
<evidence type="ECO:0000259" key="1">
    <source>
        <dbReference type="PROSITE" id="PS50056"/>
    </source>
</evidence>
<gene>
    <name evidence="2" type="ORF">ACFHYQ_04480</name>
</gene>
<name>A0ABV6U127_9ACTN</name>
<keyword evidence="2" id="KW-0378">Hydrolase</keyword>
<dbReference type="PROSITE" id="PS50056">
    <property type="entry name" value="TYR_PHOSPHATASE_2"/>
    <property type="match status" value="1"/>
</dbReference>
<comment type="caution">
    <text evidence="2">The sequence shown here is derived from an EMBL/GenBank/DDBJ whole genome shotgun (WGS) entry which is preliminary data.</text>
</comment>
<dbReference type="EMBL" id="JBHMQT010000005">
    <property type="protein sequence ID" value="MFC0861550.1"/>
    <property type="molecule type" value="Genomic_DNA"/>
</dbReference>
<dbReference type="GO" id="GO:0004725">
    <property type="term" value="F:protein tyrosine phosphatase activity"/>
    <property type="evidence" value="ECO:0007669"/>
    <property type="project" value="UniProtKB-EC"/>
</dbReference>
<keyword evidence="3" id="KW-1185">Reference proteome</keyword>